<gene>
    <name evidence="6" type="ORF">H9977_02275</name>
</gene>
<accession>A0A9D1X7B9</accession>
<dbReference type="GO" id="GO:0051537">
    <property type="term" value="F:2 iron, 2 sulfur cluster binding"/>
    <property type="evidence" value="ECO:0007669"/>
    <property type="project" value="UniProtKB-KW"/>
</dbReference>
<name>A0A9D1X7B9_9BACT</name>
<reference evidence="6" key="2">
    <citation type="submission" date="2021-04" db="EMBL/GenBank/DDBJ databases">
        <authorList>
            <person name="Gilroy R."/>
        </authorList>
    </citation>
    <scope>NUCLEOTIDE SEQUENCE</scope>
    <source>
        <strain evidence="6">ChiGjej6B6-14162</strain>
    </source>
</reference>
<organism evidence="6 7">
    <name type="scientific">Candidatus Parabacteroides intestinipullorum</name>
    <dbReference type="NCBI Taxonomy" id="2838723"/>
    <lineage>
        <taxon>Bacteria</taxon>
        <taxon>Pseudomonadati</taxon>
        <taxon>Bacteroidota</taxon>
        <taxon>Bacteroidia</taxon>
        <taxon>Bacteroidales</taxon>
        <taxon>Tannerellaceae</taxon>
        <taxon>Parabacteroides</taxon>
    </lineage>
</organism>
<comment type="caution">
    <text evidence="6">The sequence shown here is derived from an EMBL/GenBank/DDBJ whole genome shotgun (WGS) entry which is preliminary data.</text>
</comment>
<feature type="domain" description="Rieske" evidence="5">
    <location>
        <begin position="70"/>
        <end position="147"/>
    </location>
</feature>
<dbReference type="EMBL" id="DXEL01000021">
    <property type="protein sequence ID" value="HIX73867.1"/>
    <property type="molecule type" value="Genomic_DNA"/>
</dbReference>
<keyword evidence="1" id="KW-0001">2Fe-2S</keyword>
<evidence type="ECO:0000313" key="7">
    <source>
        <dbReference type="Proteomes" id="UP000886740"/>
    </source>
</evidence>
<evidence type="ECO:0000256" key="1">
    <source>
        <dbReference type="ARBA" id="ARBA00022714"/>
    </source>
</evidence>
<dbReference type="Gene3D" id="2.102.10.10">
    <property type="entry name" value="Rieske [2Fe-2S] iron-sulphur domain"/>
    <property type="match status" value="1"/>
</dbReference>
<proteinExistence type="predicted"/>
<keyword evidence="3" id="KW-0408">Iron</keyword>
<dbReference type="Proteomes" id="UP000886740">
    <property type="component" value="Unassembled WGS sequence"/>
</dbReference>
<reference evidence="6" key="1">
    <citation type="journal article" date="2021" name="PeerJ">
        <title>Extensive microbial diversity within the chicken gut microbiome revealed by metagenomics and culture.</title>
        <authorList>
            <person name="Gilroy R."/>
            <person name="Ravi A."/>
            <person name="Getino M."/>
            <person name="Pursley I."/>
            <person name="Horton D.L."/>
            <person name="Alikhan N.F."/>
            <person name="Baker D."/>
            <person name="Gharbi K."/>
            <person name="Hall N."/>
            <person name="Watson M."/>
            <person name="Adriaenssens E.M."/>
            <person name="Foster-Nyarko E."/>
            <person name="Jarju S."/>
            <person name="Secka A."/>
            <person name="Antonio M."/>
            <person name="Oren A."/>
            <person name="Chaudhuri R.R."/>
            <person name="La Ragione R."/>
            <person name="Hildebrand F."/>
            <person name="Pallen M.J."/>
        </authorList>
    </citation>
    <scope>NUCLEOTIDE SEQUENCE</scope>
    <source>
        <strain evidence="6">ChiGjej6B6-14162</strain>
    </source>
</reference>
<evidence type="ECO:0000313" key="6">
    <source>
        <dbReference type="EMBL" id="HIX73867.1"/>
    </source>
</evidence>
<evidence type="ECO:0000256" key="2">
    <source>
        <dbReference type="ARBA" id="ARBA00022723"/>
    </source>
</evidence>
<evidence type="ECO:0000256" key="4">
    <source>
        <dbReference type="ARBA" id="ARBA00023014"/>
    </source>
</evidence>
<dbReference type="PROSITE" id="PS51296">
    <property type="entry name" value="RIESKE"/>
    <property type="match status" value="1"/>
</dbReference>
<dbReference type="InterPro" id="IPR017941">
    <property type="entry name" value="Rieske_2Fe-2S"/>
</dbReference>
<keyword evidence="4" id="KW-0411">Iron-sulfur</keyword>
<dbReference type="InterPro" id="IPR036922">
    <property type="entry name" value="Rieske_2Fe-2S_sf"/>
</dbReference>
<protein>
    <submittedName>
        <fullName evidence="6">(2Fe-2S)-binding protein</fullName>
    </submittedName>
</protein>
<sequence>MVKRKFLLPLLLLAGFACTEKIEMRIPSQRVYLELDLTYNDKALNTLYSHKIYTKNNIDQANEYTGFGGVLVFHGDNDIFYAFDAACPYEAQSNVTITVEDGDINAICPKCGSKYELLYGIGNPVSGPSEYYLQRYPVSRSGNKIFVGY</sequence>
<evidence type="ECO:0000256" key="3">
    <source>
        <dbReference type="ARBA" id="ARBA00023004"/>
    </source>
</evidence>
<dbReference type="GO" id="GO:0046872">
    <property type="term" value="F:metal ion binding"/>
    <property type="evidence" value="ECO:0007669"/>
    <property type="project" value="UniProtKB-KW"/>
</dbReference>
<keyword evidence="2" id="KW-0479">Metal-binding</keyword>
<evidence type="ECO:0000259" key="5">
    <source>
        <dbReference type="PROSITE" id="PS51296"/>
    </source>
</evidence>
<dbReference type="SUPFAM" id="SSF50022">
    <property type="entry name" value="ISP domain"/>
    <property type="match status" value="1"/>
</dbReference>
<dbReference type="AlphaFoldDB" id="A0A9D1X7B9"/>
<dbReference type="PROSITE" id="PS51257">
    <property type="entry name" value="PROKAR_LIPOPROTEIN"/>
    <property type="match status" value="1"/>
</dbReference>